<evidence type="ECO:0000259" key="5">
    <source>
        <dbReference type="PROSITE" id="PS50887"/>
    </source>
</evidence>
<keyword evidence="3" id="KW-0597">Phosphoprotein</keyword>
<feature type="modified residue" description="4-aspartylphosphate" evidence="3">
    <location>
        <position position="65"/>
    </location>
</feature>
<dbReference type="InterPro" id="IPR000160">
    <property type="entry name" value="GGDEF_dom"/>
</dbReference>
<evidence type="ECO:0000256" key="2">
    <source>
        <dbReference type="ARBA" id="ARBA00034247"/>
    </source>
</evidence>
<dbReference type="Gene3D" id="3.30.70.270">
    <property type="match status" value="1"/>
</dbReference>
<dbReference type="SMART" id="SM00267">
    <property type="entry name" value="GGDEF"/>
    <property type="match status" value="1"/>
</dbReference>
<evidence type="ECO:0000256" key="1">
    <source>
        <dbReference type="ARBA" id="ARBA00012528"/>
    </source>
</evidence>
<keyword evidence="6" id="KW-0548">Nucleotidyltransferase</keyword>
<keyword evidence="6" id="KW-0808">Transferase</keyword>
<dbReference type="SMART" id="SM00448">
    <property type="entry name" value="REC"/>
    <property type="match status" value="1"/>
</dbReference>
<dbReference type="NCBIfam" id="TIGR00254">
    <property type="entry name" value="GGDEF"/>
    <property type="match status" value="1"/>
</dbReference>
<dbReference type="PANTHER" id="PTHR45138:SF9">
    <property type="entry name" value="DIGUANYLATE CYCLASE DGCM-RELATED"/>
    <property type="match status" value="1"/>
</dbReference>
<evidence type="ECO:0000313" key="7">
    <source>
        <dbReference type="Proteomes" id="UP001617296"/>
    </source>
</evidence>
<reference evidence="6 7" key="1">
    <citation type="submission" date="2024-10" db="EMBL/GenBank/DDBJ databases">
        <title>The Natural Products Discovery Center: Release of the First 8490 Sequenced Strains for Exploring Actinobacteria Biosynthetic Diversity.</title>
        <authorList>
            <person name="Kalkreuter E."/>
            <person name="Kautsar S.A."/>
            <person name="Yang D."/>
            <person name="Bader C.D."/>
            <person name="Teijaro C.N."/>
            <person name="Fluegel L."/>
            <person name="Davis C.M."/>
            <person name="Simpson J.R."/>
            <person name="Lauterbach L."/>
            <person name="Steele A.D."/>
            <person name="Gui C."/>
            <person name="Meng S."/>
            <person name="Li G."/>
            <person name="Viehrig K."/>
            <person name="Ye F."/>
            <person name="Su P."/>
            <person name="Kiefer A.F."/>
            <person name="Nichols A."/>
            <person name="Cepeda A.J."/>
            <person name="Yan W."/>
            <person name="Fan B."/>
            <person name="Jiang Y."/>
            <person name="Adhikari A."/>
            <person name="Zheng C.-J."/>
            <person name="Schuster L."/>
            <person name="Cowan T.M."/>
            <person name="Smanski M.J."/>
            <person name="Chevrette M.G."/>
            <person name="De Carvalho L.P.S."/>
            <person name="Shen B."/>
        </authorList>
    </citation>
    <scope>NUCLEOTIDE SEQUENCE [LARGE SCALE GENOMIC DNA]</scope>
    <source>
        <strain evidence="6 7">NPDC087689</strain>
    </source>
</reference>
<dbReference type="EMBL" id="JBIUVY010000007">
    <property type="protein sequence ID" value="MFJ2286159.1"/>
    <property type="molecule type" value="Genomic_DNA"/>
</dbReference>
<dbReference type="GO" id="GO:0052621">
    <property type="term" value="F:diguanylate cyclase activity"/>
    <property type="evidence" value="ECO:0007669"/>
    <property type="project" value="UniProtKB-EC"/>
</dbReference>
<dbReference type="CDD" id="cd01949">
    <property type="entry name" value="GGDEF"/>
    <property type="match status" value="1"/>
</dbReference>
<evidence type="ECO:0000313" key="6">
    <source>
        <dbReference type="EMBL" id="MFJ2286159.1"/>
    </source>
</evidence>
<dbReference type="InterPro" id="IPR011006">
    <property type="entry name" value="CheY-like_superfamily"/>
</dbReference>
<proteinExistence type="predicted"/>
<dbReference type="Pfam" id="PF00990">
    <property type="entry name" value="GGDEF"/>
    <property type="match status" value="1"/>
</dbReference>
<feature type="domain" description="Response regulatory" evidence="4">
    <location>
        <begin position="17"/>
        <end position="132"/>
    </location>
</feature>
<dbReference type="SUPFAM" id="SSF55073">
    <property type="entry name" value="Nucleotide cyclase"/>
    <property type="match status" value="1"/>
</dbReference>
<dbReference type="PROSITE" id="PS50887">
    <property type="entry name" value="GGDEF"/>
    <property type="match status" value="1"/>
</dbReference>
<dbReference type="InterPro" id="IPR043128">
    <property type="entry name" value="Rev_trsase/Diguanyl_cyclase"/>
</dbReference>
<dbReference type="PANTHER" id="PTHR45138">
    <property type="entry name" value="REGULATORY COMPONENTS OF SENSORY TRANSDUCTION SYSTEM"/>
    <property type="match status" value="1"/>
</dbReference>
<dbReference type="Gene3D" id="3.40.50.2300">
    <property type="match status" value="1"/>
</dbReference>
<keyword evidence="7" id="KW-1185">Reference proteome</keyword>
<dbReference type="Pfam" id="PF00072">
    <property type="entry name" value="Response_reg"/>
    <property type="match status" value="1"/>
</dbReference>
<organism evidence="6 7">
    <name type="scientific">Pseudomonas iridis</name>
    <dbReference type="NCBI Taxonomy" id="2710587"/>
    <lineage>
        <taxon>Bacteria</taxon>
        <taxon>Pseudomonadati</taxon>
        <taxon>Pseudomonadota</taxon>
        <taxon>Gammaproteobacteria</taxon>
        <taxon>Pseudomonadales</taxon>
        <taxon>Pseudomonadaceae</taxon>
        <taxon>Pseudomonas</taxon>
    </lineage>
</organism>
<sequence length="322" mass="36009">MGELMETWLPHSFARPKLLLVDDQATNIRILHELFRENCDVFMATSGQQAIEMCQDQAPDLILLDVVMDGIDGHEVCRRLKANPETQNIPIIFITGNQQEADEIQGFELGAVDFISKPVNPTIVKARVRTHLTLKLQNDLLRSMALMDGLTGVANRRKFDQDISADWRQCFREQKPLSLILVDVDFFKRYNDHYGHQAGDSCLISIAQALSECVKRPYDLVARYGGEEFACVLPKTDHLGAFEIAERMQARVRALRIDHAASDVDCVVTISLGVATVTPKGGLELNELINEADKRLYEAKESGRGRVVSALKSVPCKDSSID</sequence>
<name>A0ABW8DFZ1_9PSED</name>
<dbReference type="EC" id="2.7.7.65" evidence="1"/>
<evidence type="ECO:0000259" key="4">
    <source>
        <dbReference type="PROSITE" id="PS50110"/>
    </source>
</evidence>
<gene>
    <name evidence="6" type="ORF">ACIOUF_07315</name>
</gene>
<accession>A0ABW8DFZ1</accession>
<dbReference type="SUPFAM" id="SSF52172">
    <property type="entry name" value="CheY-like"/>
    <property type="match status" value="1"/>
</dbReference>
<comment type="caution">
    <text evidence="6">The sequence shown here is derived from an EMBL/GenBank/DDBJ whole genome shotgun (WGS) entry which is preliminary data.</text>
</comment>
<dbReference type="Proteomes" id="UP001617296">
    <property type="component" value="Unassembled WGS sequence"/>
</dbReference>
<dbReference type="PROSITE" id="PS50110">
    <property type="entry name" value="RESPONSE_REGULATORY"/>
    <property type="match status" value="1"/>
</dbReference>
<dbReference type="InterPro" id="IPR050469">
    <property type="entry name" value="Diguanylate_Cyclase"/>
</dbReference>
<dbReference type="InterPro" id="IPR029787">
    <property type="entry name" value="Nucleotide_cyclase"/>
</dbReference>
<evidence type="ECO:0000256" key="3">
    <source>
        <dbReference type="PROSITE-ProRule" id="PRU00169"/>
    </source>
</evidence>
<comment type="catalytic activity">
    <reaction evidence="2">
        <text>2 GTP = 3',3'-c-di-GMP + 2 diphosphate</text>
        <dbReference type="Rhea" id="RHEA:24898"/>
        <dbReference type="ChEBI" id="CHEBI:33019"/>
        <dbReference type="ChEBI" id="CHEBI:37565"/>
        <dbReference type="ChEBI" id="CHEBI:58805"/>
        <dbReference type="EC" id="2.7.7.65"/>
    </reaction>
</comment>
<protein>
    <recommendedName>
        <fullName evidence="1">diguanylate cyclase</fullName>
        <ecNumber evidence="1">2.7.7.65</ecNumber>
    </recommendedName>
</protein>
<dbReference type="InterPro" id="IPR001789">
    <property type="entry name" value="Sig_transdc_resp-reg_receiver"/>
</dbReference>
<dbReference type="RefSeq" id="WP_401230897.1">
    <property type="nucleotide sequence ID" value="NZ_JBIUVY010000007.1"/>
</dbReference>
<feature type="domain" description="GGDEF" evidence="5">
    <location>
        <begin position="175"/>
        <end position="312"/>
    </location>
</feature>